<dbReference type="EC" id="1.16.1.-" evidence="1"/>
<gene>
    <name evidence="1" type="ORF">SDC9_183377</name>
</gene>
<keyword evidence="1" id="KW-0560">Oxidoreductase</keyword>
<dbReference type="AlphaFoldDB" id="A0A645HA25"/>
<dbReference type="Gene3D" id="3.50.50.60">
    <property type="entry name" value="FAD/NAD(P)-binding domain"/>
    <property type="match status" value="1"/>
</dbReference>
<reference evidence="1" key="1">
    <citation type="submission" date="2019-08" db="EMBL/GenBank/DDBJ databases">
        <authorList>
            <person name="Kucharzyk K."/>
            <person name="Murdoch R.W."/>
            <person name="Higgins S."/>
            <person name="Loffler F."/>
        </authorList>
    </citation>
    <scope>NUCLEOTIDE SEQUENCE</scope>
</reference>
<dbReference type="InterPro" id="IPR036188">
    <property type="entry name" value="FAD/NAD-bd_sf"/>
</dbReference>
<name>A0A645HA25_9ZZZZ</name>
<dbReference type="GO" id="GO:0016491">
    <property type="term" value="F:oxidoreductase activity"/>
    <property type="evidence" value="ECO:0007669"/>
    <property type="project" value="UniProtKB-KW"/>
</dbReference>
<organism evidence="1">
    <name type="scientific">bioreactor metagenome</name>
    <dbReference type="NCBI Taxonomy" id="1076179"/>
    <lineage>
        <taxon>unclassified sequences</taxon>
        <taxon>metagenomes</taxon>
        <taxon>ecological metagenomes</taxon>
    </lineage>
</organism>
<protein>
    <submittedName>
        <fullName evidence="1">Metal reductase</fullName>
        <ecNumber evidence="1">1.16.1.-</ecNumber>
    </submittedName>
</protein>
<dbReference type="EMBL" id="VSSQ01089712">
    <property type="protein sequence ID" value="MPN35875.1"/>
    <property type="molecule type" value="Genomic_DNA"/>
</dbReference>
<comment type="caution">
    <text evidence="1">The sequence shown here is derived from an EMBL/GenBank/DDBJ whole genome shotgun (WGS) entry which is preliminary data.</text>
</comment>
<dbReference type="Gene3D" id="3.40.50.720">
    <property type="entry name" value="NAD(P)-binding Rossmann-like Domain"/>
    <property type="match status" value="1"/>
</dbReference>
<evidence type="ECO:0000313" key="1">
    <source>
        <dbReference type="EMBL" id="MPN35875.1"/>
    </source>
</evidence>
<proteinExistence type="predicted"/>
<sequence length="66" mass="6926">MVCQKGNETIEIPADSVILAIGSRPDTSLQTALEACGINPQVIGDVLKPRKISDAIYEATDAALSL</sequence>
<accession>A0A645HA25</accession>
<dbReference type="SUPFAM" id="SSF51905">
    <property type="entry name" value="FAD/NAD(P)-binding domain"/>
    <property type="match status" value="1"/>
</dbReference>